<gene>
    <name evidence="8" type="ORF">FHETE_2000</name>
</gene>
<keyword evidence="4" id="KW-0479">Metal-binding</keyword>
<dbReference type="Gene3D" id="2.60.120.10">
    <property type="entry name" value="Jelly Rolls"/>
    <property type="match status" value="1"/>
</dbReference>
<protein>
    <submittedName>
        <fullName evidence="8">Spherulin 1b</fullName>
    </submittedName>
</protein>
<keyword evidence="6" id="KW-0732">Signal</keyword>
<evidence type="ECO:0000256" key="4">
    <source>
        <dbReference type="ARBA" id="ARBA00022723"/>
    </source>
</evidence>
<feature type="chain" id="PRO_5034937946" evidence="6">
    <location>
        <begin position="23"/>
        <end position="232"/>
    </location>
</feature>
<reference evidence="8 9" key="1">
    <citation type="submission" date="2020-05" db="EMBL/GenBank/DDBJ databases">
        <title>Identification and distribution of gene clusters putatively required for synthesis of sphingolipid metabolism inhibitors in phylogenetically diverse species of the filamentous fungus Fusarium.</title>
        <authorList>
            <person name="Kim H.-S."/>
            <person name="Busman M."/>
            <person name="Brown D.W."/>
            <person name="Divon H."/>
            <person name="Uhlig S."/>
            <person name="Proctor R.H."/>
        </authorList>
    </citation>
    <scope>NUCLEOTIDE SEQUENCE [LARGE SCALE GENOMIC DNA]</scope>
    <source>
        <strain evidence="8 9">NRRL 20693</strain>
    </source>
</reference>
<sequence length="232" mass="24766">MFSNAFISATTAILACSSFASAAPQNKSAPEVSLTTKLRLADSYIDRYKLLPEDKDFFFDFNDTDGGIATSQSFPALTGTGISLAMAQLPGCSMIMIHAHPRASELFSVISGRIYTEAIPESRVLDSEGKPRVIKNELTAGQATIFYQGTLHYQVNSECEPASALAAFSDEDAGVLGIAPALFSADKDALLRTFGEAIDGEDIDKVRGAIPVGVTIKVEECLAKCGKQKRKA</sequence>
<dbReference type="AlphaFoldDB" id="A0A8H5TYW1"/>
<evidence type="ECO:0000313" key="9">
    <source>
        <dbReference type="Proteomes" id="UP000567885"/>
    </source>
</evidence>
<feature type="signal peptide" evidence="6">
    <location>
        <begin position="1"/>
        <end position="22"/>
    </location>
</feature>
<keyword evidence="3" id="KW-0964">Secreted</keyword>
<evidence type="ECO:0000256" key="3">
    <source>
        <dbReference type="ARBA" id="ARBA00022525"/>
    </source>
</evidence>
<keyword evidence="5" id="KW-0464">Manganese</keyword>
<evidence type="ECO:0000256" key="2">
    <source>
        <dbReference type="ARBA" id="ARBA00007456"/>
    </source>
</evidence>
<accession>A0A8H5TYW1</accession>
<evidence type="ECO:0000313" key="8">
    <source>
        <dbReference type="EMBL" id="KAF5676807.1"/>
    </source>
</evidence>
<dbReference type="Pfam" id="PF00190">
    <property type="entry name" value="Cupin_1"/>
    <property type="match status" value="1"/>
</dbReference>
<dbReference type="OrthoDB" id="1921208at2759"/>
<evidence type="ECO:0000256" key="5">
    <source>
        <dbReference type="ARBA" id="ARBA00023211"/>
    </source>
</evidence>
<evidence type="ECO:0000256" key="6">
    <source>
        <dbReference type="SAM" id="SignalP"/>
    </source>
</evidence>
<dbReference type="SMART" id="SM00835">
    <property type="entry name" value="Cupin_1"/>
    <property type="match status" value="1"/>
</dbReference>
<dbReference type="Proteomes" id="UP000567885">
    <property type="component" value="Unassembled WGS sequence"/>
</dbReference>
<organism evidence="8 9">
    <name type="scientific">Fusarium heterosporum</name>
    <dbReference type="NCBI Taxonomy" id="42747"/>
    <lineage>
        <taxon>Eukaryota</taxon>
        <taxon>Fungi</taxon>
        <taxon>Dikarya</taxon>
        <taxon>Ascomycota</taxon>
        <taxon>Pezizomycotina</taxon>
        <taxon>Sordariomycetes</taxon>
        <taxon>Hypocreomycetidae</taxon>
        <taxon>Hypocreales</taxon>
        <taxon>Nectriaceae</taxon>
        <taxon>Fusarium</taxon>
        <taxon>Fusarium heterosporum species complex</taxon>
    </lineage>
</organism>
<dbReference type="InterPro" id="IPR014710">
    <property type="entry name" value="RmlC-like_jellyroll"/>
</dbReference>
<dbReference type="InterPro" id="IPR001929">
    <property type="entry name" value="Germin"/>
</dbReference>
<comment type="similarity">
    <text evidence="2">Belongs to the germin family.</text>
</comment>
<dbReference type="SUPFAM" id="SSF51182">
    <property type="entry name" value="RmlC-like cupins"/>
    <property type="match status" value="1"/>
</dbReference>
<dbReference type="GO" id="GO:0005576">
    <property type="term" value="C:extracellular region"/>
    <property type="evidence" value="ECO:0007669"/>
    <property type="project" value="UniProtKB-SubCell"/>
</dbReference>
<comment type="caution">
    <text evidence="8">The sequence shown here is derived from an EMBL/GenBank/DDBJ whole genome shotgun (WGS) entry which is preliminary data.</text>
</comment>
<dbReference type="InterPro" id="IPR006045">
    <property type="entry name" value="Cupin_1"/>
</dbReference>
<name>A0A8H5TYW1_FUSHE</name>
<comment type="subcellular location">
    <subcellularLocation>
        <location evidence="1">Secreted</location>
    </subcellularLocation>
</comment>
<keyword evidence="9" id="KW-1185">Reference proteome</keyword>
<evidence type="ECO:0000256" key="1">
    <source>
        <dbReference type="ARBA" id="ARBA00004613"/>
    </source>
</evidence>
<proteinExistence type="inferred from homology"/>
<feature type="domain" description="Cupin type-1" evidence="7">
    <location>
        <begin position="59"/>
        <end position="204"/>
    </location>
</feature>
<dbReference type="InterPro" id="IPR011051">
    <property type="entry name" value="RmlC_Cupin_sf"/>
</dbReference>
<evidence type="ECO:0000259" key="7">
    <source>
        <dbReference type="SMART" id="SM00835"/>
    </source>
</evidence>
<dbReference type="GO" id="GO:0030145">
    <property type="term" value="F:manganese ion binding"/>
    <property type="evidence" value="ECO:0007669"/>
    <property type="project" value="InterPro"/>
</dbReference>
<dbReference type="CDD" id="cd02241">
    <property type="entry name" value="cupin_OxOx"/>
    <property type="match status" value="1"/>
</dbReference>
<dbReference type="PANTHER" id="PTHR31238">
    <property type="entry name" value="GERMIN-LIKE PROTEIN SUBFAMILY 3 MEMBER 3"/>
    <property type="match status" value="1"/>
</dbReference>
<dbReference type="EMBL" id="JAAGWQ010000030">
    <property type="protein sequence ID" value="KAF5676807.1"/>
    <property type="molecule type" value="Genomic_DNA"/>
</dbReference>